<reference evidence="2" key="3">
    <citation type="journal article" date="2021" name="World Allergy Organ. J.">
        <title>Chromosome-level assembly of Dermatophagoides farinae genome and transcriptome reveals two novel allergens Der f 37 and Der f 39.</title>
        <authorList>
            <person name="Chen J."/>
            <person name="Cai Z."/>
            <person name="Fan D."/>
            <person name="Hu J."/>
            <person name="Hou Y."/>
            <person name="He Y."/>
            <person name="Zhang Z."/>
            <person name="Zhao Z."/>
            <person name="Gao P."/>
            <person name="Hu W."/>
            <person name="Sun J."/>
            <person name="Li J."/>
            <person name="Ji K."/>
        </authorList>
    </citation>
    <scope>NUCLEOTIDE SEQUENCE</scope>
    <source>
        <strain evidence="2">JKM2019</strain>
    </source>
</reference>
<name>A0A922IA90_DERFA</name>
<accession>A0A922IA90</accession>
<evidence type="ECO:0000313" key="4">
    <source>
        <dbReference type="Proteomes" id="UP000790347"/>
    </source>
</evidence>
<dbReference type="InterPro" id="IPR017920">
    <property type="entry name" value="COMM"/>
</dbReference>
<dbReference type="PROSITE" id="PS51269">
    <property type="entry name" value="COMM"/>
    <property type="match status" value="1"/>
</dbReference>
<protein>
    <submittedName>
        <fullName evidence="2 3">COMM domain</fullName>
    </submittedName>
</protein>
<keyword evidence="4" id="KW-1185">Reference proteome</keyword>
<feature type="domain" description="COMM" evidence="1">
    <location>
        <begin position="184"/>
        <end position="262"/>
    </location>
</feature>
<proteinExistence type="predicted"/>
<reference evidence="3" key="4">
    <citation type="journal article" date="2022" name="Res Sq">
        <title>Comparative Genomics Reveals Insights into the Divergent Evolution of Astigmatic Mites and Household Pest Adaptations.</title>
        <authorList>
            <person name="Xiong Q."/>
            <person name="Wan A.T.-Y."/>
            <person name="Liu X.-Y."/>
            <person name="Fung C.S.-H."/>
            <person name="Xiao X."/>
            <person name="Malainual N."/>
            <person name="Hou J."/>
            <person name="Wang L."/>
            <person name="Wang M."/>
            <person name="Yang K."/>
            <person name="Cui Y."/>
            <person name="Leung E."/>
            <person name="Nong W."/>
            <person name="Shin S.-K."/>
            <person name="Au S."/>
            <person name="Jeong K.Y."/>
            <person name="Chew F.T."/>
            <person name="Hui J."/>
            <person name="Leung T.F."/>
            <person name="Tungtrongchitr A."/>
            <person name="Zhong N."/>
            <person name="Liu Z."/>
            <person name="Tsui S."/>
        </authorList>
    </citation>
    <scope>NUCLEOTIDE SEQUENCE</scope>
    <source>
        <strain evidence="3">Derf</strain>
        <tissue evidence="3">Whole organism</tissue>
    </source>
</reference>
<dbReference type="Proteomes" id="UP000790347">
    <property type="component" value="Unassembled WGS sequence"/>
</dbReference>
<evidence type="ECO:0000313" key="3">
    <source>
        <dbReference type="EMBL" id="KAH9526536.1"/>
    </source>
</evidence>
<sequence>MNPKFNDHDDNPFGQSTPLDVQFASKLLSATIEDNAVAGDSTQFVNGLISESKLDCLCQMCYEYTIDKLFSRIKYLRIRQEILAEWHLQESIQSFNLSAQDFDSIFAGLLSICQCIARHFTKPNCTKNLNELRESILKHSQMPEPIFDLIYKKFLHSSLDHEKDLIKPNIIPFVQWDWIATGYRLISIRWQLCLAISDRFTTKIMEPFVRFEFIYGSGLAAIARSHTCKRKQKRIVFECRIKQFHQLRFTVAWLLKEMDRLESNKILSN</sequence>
<evidence type="ECO:0000313" key="2">
    <source>
        <dbReference type="EMBL" id="KAH7640914.1"/>
    </source>
</evidence>
<organism evidence="3 4">
    <name type="scientific">Dermatophagoides farinae</name>
    <name type="common">American house dust mite</name>
    <dbReference type="NCBI Taxonomy" id="6954"/>
    <lineage>
        <taxon>Eukaryota</taxon>
        <taxon>Metazoa</taxon>
        <taxon>Ecdysozoa</taxon>
        <taxon>Arthropoda</taxon>
        <taxon>Chelicerata</taxon>
        <taxon>Arachnida</taxon>
        <taxon>Acari</taxon>
        <taxon>Acariformes</taxon>
        <taxon>Sarcoptiformes</taxon>
        <taxon>Astigmata</taxon>
        <taxon>Psoroptidia</taxon>
        <taxon>Analgoidea</taxon>
        <taxon>Pyroglyphidae</taxon>
        <taxon>Dermatophagoidinae</taxon>
        <taxon>Dermatophagoides</taxon>
    </lineage>
</organism>
<dbReference type="Proteomes" id="UP000828236">
    <property type="component" value="Unassembled WGS sequence"/>
</dbReference>
<comment type="caution">
    <text evidence="3">The sequence shown here is derived from an EMBL/GenBank/DDBJ whole genome shotgun (WGS) entry which is preliminary data.</text>
</comment>
<gene>
    <name evidence="3" type="primary">COMMD5</name>
    <name evidence="3" type="ORF">DERF_000613</name>
    <name evidence="2" type="ORF">HUG17_8383</name>
</gene>
<reference evidence="2" key="2">
    <citation type="submission" date="2020-06" db="EMBL/GenBank/DDBJ databases">
        <authorList>
            <person name="Ji K."/>
            <person name="Li J."/>
        </authorList>
    </citation>
    <scope>NUCLEOTIDE SEQUENCE</scope>
    <source>
        <strain evidence="2">JKM2019</strain>
        <tissue evidence="2">Whole body</tissue>
    </source>
</reference>
<dbReference type="EMBL" id="SDOV01000005">
    <property type="protein sequence ID" value="KAH7640914.1"/>
    <property type="molecule type" value="Genomic_DNA"/>
</dbReference>
<reference evidence="3" key="1">
    <citation type="submission" date="2013-05" db="EMBL/GenBank/DDBJ databases">
        <authorList>
            <person name="Yim A.K.Y."/>
            <person name="Chan T.F."/>
            <person name="Ji K.M."/>
            <person name="Liu X.Y."/>
            <person name="Zhou J.W."/>
            <person name="Li R.Q."/>
            <person name="Yang K.Y."/>
            <person name="Li J."/>
            <person name="Li M."/>
            <person name="Law P.T.W."/>
            <person name="Wu Y.L."/>
            <person name="Cai Z.L."/>
            <person name="Qin H."/>
            <person name="Bao Y."/>
            <person name="Leung R.K.K."/>
            <person name="Ng P.K.S."/>
            <person name="Zou J."/>
            <person name="Zhong X.J."/>
            <person name="Ran P.X."/>
            <person name="Zhong N.S."/>
            <person name="Liu Z.G."/>
            <person name="Tsui S.K.W."/>
        </authorList>
    </citation>
    <scope>NUCLEOTIDE SEQUENCE</scope>
    <source>
        <strain evidence="3">Derf</strain>
        <tissue evidence="3">Whole organism</tissue>
    </source>
</reference>
<dbReference type="EMBL" id="ASGP02000001">
    <property type="protein sequence ID" value="KAH9526536.1"/>
    <property type="molecule type" value="Genomic_DNA"/>
</dbReference>
<evidence type="ECO:0000259" key="1">
    <source>
        <dbReference type="PROSITE" id="PS51269"/>
    </source>
</evidence>
<dbReference type="AlphaFoldDB" id="A0A922IA90"/>